<accession>A0ABW5L1L4</accession>
<proteinExistence type="predicted"/>
<keyword evidence="2" id="KW-1185">Reference proteome</keyword>
<gene>
    <name evidence="1" type="ORF">ACFSQW_10815</name>
</gene>
<sequence length="86" mass="9803">MMSVSKLPPFVRDSVVLTTLDKEKLARMESLPSEDEVDAIRRLPEILELTNAFIGDESSRDTHLQLKAKEYLDSDDVVMAWKVLLL</sequence>
<reference evidence="2" key="1">
    <citation type="journal article" date="2019" name="Int. J. Syst. Evol. Microbiol.">
        <title>The Global Catalogue of Microorganisms (GCM) 10K type strain sequencing project: providing services to taxonomists for standard genome sequencing and annotation.</title>
        <authorList>
            <consortium name="The Broad Institute Genomics Platform"/>
            <consortium name="The Broad Institute Genome Sequencing Center for Infectious Disease"/>
            <person name="Wu L."/>
            <person name="Ma J."/>
        </authorList>
    </citation>
    <scope>NUCLEOTIDE SEQUENCE [LARGE SCALE GENOMIC DNA]</scope>
    <source>
        <strain evidence="2">KCTC 52298</strain>
    </source>
</reference>
<evidence type="ECO:0000313" key="2">
    <source>
        <dbReference type="Proteomes" id="UP001597440"/>
    </source>
</evidence>
<comment type="caution">
    <text evidence="1">The sequence shown here is derived from an EMBL/GenBank/DDBJ whole genome shotgun (WGS) entry which is preliminary data.</text>
</comment>
<dbReference type="Proteomes" id="UP001597440">
    <property type="component" value="Unassembled WGS sequence"/>
</dbReference>
<dbReference type="EMBL" id="JBHULD010000014">
    <property type="protein sequence ID" value="MFD2554884.1"/>
    <property type="molecule type" value="Genomic_DNA"/>
</dbReference>
<organism evidence="1 2">
    <name type="scientific">Sphingobacterium tabacisoli</name>
    <dbReference type="NCBI Taxonomy" id="2044855"/>
    <lineage>
        <taxon>Bacteria</taxon>
        <taxon>Pseudomonadati</taxon>
        <taxon>Bacteroidota</taxon>
        <taxon>Sphingobacteriia</taxon>
        <taxon>Sphingobacteriales</taxon>
        <taxon>Sphingobacteriaceae</taxon>
        <taxon>Sphingobacterium</taxon>
    </lineage>
</organism>
<protein>
    <submittedName>
        <fullName evidence="1">Uncharacterized protein</fullName>
    </submittedName>
</protein>
<name>A0ABW5L1L4_9SPHI</name>
<evidence type="ECO:0000313" key="1">
    <source>
        <dbReference type="EMBL" id="MFD2554884.1"/>
    </source>
</evidence>
<dbReference type="RefSeq" id="WP_210353271.1">
    <property type="nucleotide sequence ID" value="NZ_JAEQMU010000001.1"/>
</dbReference>